<evidence type="ECO:0000256" key="4">
    <source>
        <dbReference type="ARBA" id="ARBA00022801"/>
    </source>
</evidence>
<dbReference type="InterPro" id="IPR015500">
    <property type="entry name" value="Peptidase_S8_subtilisin-rel"/>
</dbReference>
<evidence type="ECO:0000256" key="7">
    <source>
        <dbReference type="PROSITE-ProRule" id="PRU01240"/>
    </source>
</evidence>
<keyword evidence="3 9" id="KW-0732">Signal</keyword>
<dbReference type="InterPro" id="IPR036852">
    <property type="entry name" value="Peptidase_S8/S53_dom_sf"/>
</dbReference>
<name>A0ABP9F2H4_9GAMM</name>
<dbReference type="CDD" id="cd04852">
    <property type="entry name" value="Peptidases_S8_3"/>
    <property type="match status" value="1"/>
</dbReference>
<feature type="domain" description="PA" evidence="11">
    <location>
        <begin position="515"/>
        <end position="608"/>
    </location>
</feature>
<dbReference type="EMBL" id="BAABJZ010000075">
    <property type="protein sequence ID" value="GAA4888361.1"/>
    <property type="molecule type" value="Genomic_DNA"/>
</dbReference>
<keyword evidence="14" id="KW-1185">Reference proteome</keyword>
<accession>A0ABP9F2H4</accession>
<comment type="caution">
    <text evidence="13">The sequence shown here is derived from an EMBL/GenBank/DDBJ whole genome shotgun (WGS) entry which is preliminary data.</text>
</comment>
<dbReference type="PROSITE" id="PS00136">
    <property type="entry name" value="SUBTILASE_ASP"/>
    <property type="match status" value="1"/>
</dbReference>
<dbReference type="PANTHER" id="PTHR10795">
    <property type="entry name" value="PROPROTEIN CONVERTASE SUBTILISIN/KEXIN"/>
    <property type="match status" value="1"/>
</dbReference>
<dbReference type="InterPro" id="IPR034197">
    <property type="entry name" value="Peptidases_S8_3"/>
</dbReference>
<feature type="domain" description="Peptidase S8/S53" evidence="10">
    <location>
        <begin position="239"/>
        <end position="735"/>
    </location>
</feature>
<dbReference type="InterPro" id="IPR017311">
    <property type="entry name" value="Sama-2696"/>
</dbReference>
<dbReference type="InterPro" id="IPR045051">
    <property type="entry name" value="SBT"/>
</dbReference>
<feature type="chain" id="PRO_5045471720" evidence="9">
    <location>
        <begin position="25"/>
        <end position="1730"/>
    </location>
</feature>
<dbReference type="PRINTS" id="PR00723">
    <property type="entry name" value="SUBTILISIN"/>
</dbReference>
<evidence type="ECO:0000259" key="10">
    <source>
        <dbReference type="Pfam" id="PF00082"/>
    </source>
</evidence>
<keyword evidence="2 7" id="KW-0645">Protease</keyword>
<evidence type="ECO:0000256" key="5">
    <source>
        <dbReference type="ARBA" id="ARBA00022825"/>
    </source>
</evidence>
<feature type="domain" description="Inhibitor I9" evidence="12">
    <location>
        <begin position="96"/>
        <end position="213"/>
    </location>
</feature>
<evidence type="ECO:0000256" key="8">
    <source>
        <dbReference type="RuleBase" id="RU003355"/>
    </source>
</evidence>
<protein>
    <submittedName>
        <fullName evidence="13">S8 family serine peptidase</fullName>
    </submittedName>
</protein>
<dbReference type="InterPro" id="IPR037045">
    <property type="entry name" value="S8pro/Inhibitor_I9_sf"/>
</dbReference>
<dbReference type="Gene3D" id="3.40.50.200">
    <property type="entry name" value="Peptidase S8/S53 domain"/>
    <property type="match status" value="1"/>
</dbReference>
<dbReference type="InterPro" id="IPR003137">
    <property type="entry name" value="PA_domain"/>
</dbReference>
<evidence type="ECO:0000259" key="12">
    <source>
        <dbReference type="Pfam" id="PF05922"/>
    </source>
</evidence>
<dbReference type="Pfam" id="PF05922">
    <property type="entry name" value="Inhibitor_I9"/>
    <property type="match status" value="1"/>
</dbReference>
<dbReference type="PROSITE" id="PS00138">
    <property type="entry name" value="SUBTILASE_SER"/>
    <property type="match status" value="1"/>
</dbReference>
<feature type="signal peptide" evidence="9">
    <location>
        <begin position="1"/>
        <end position="24"/>
    </location>
</feature>
<evidence type="ECO:0000256" key="2">
    <source>
        <dbReference type="ARBA" id="ARBA00022670"/>
    </source>
</evidence>
<evidence type="ECO:0000256" key="6">
    <source>
        <dbReference type="ARBA" id="ARBA00023180"/>
    </source>
</evidence>
<evidence type="ECO:0000256" key="9">
    <source>
        <dbReference type="SAM" id="SignalP"/>
    </source>
</evidence>
<feature type="active site" description="Charge relay system" evidence="7">
    <location>
        <position position="331"/>
    </location>
</feature>
<organism evidence="13 14">
    <name type="scientific">Ferrimonas pelagia</name>
    <dbReference type="NCBI Taxonomy" id="1177826"/>
    <lineage>
        <taxon>Bacteria</taxon>
        <taxon>Pseudomonadati</taxon>
        <taxon>Pseudomonadota</taxon>
        <taxon>Gammaproteobacteria</taxon>
        <taxon>Alteromonadales</taxon>
        <taxon>Ferrimonadaceae</taxon>
        <taxon>Ferrimonas</taxon>
    </lineage>
</organism>
<dbReference type="InterPro" id="IPR010259">
    <property type="entry name" value="S8pro/Inhibitor_I9"/>
</dbReference>
<evidence type="ECO:0000256" key="3">
    <source>
        <dbReference type="ARBA" id="ARBA00022729"/>
    </source>
</evidence>
<dbReference type="PIRSF" id="PIRSF037895">
    <property type="entry name" value="Subtilisin_rel_Sama_2696"/>
    <property type="match status" value="1"/>
</dbReference>
<dbReference type="Gene3D" id="3.30.70.80">
    <property type="entry name" value="Peptidase S8 propeptide/proteinase inhibitor I9"/>
    <property type="match status" value="1"/>
</dbReference>
<dbReference type="InterPro" id="IPR023827">
    <property type="entry name" value="Peptidase_S8_Asp-AS"/>
</dbReference>
<evidence type="ECO:0000256" key="1">
    <source>
        <dbReference type="ARBA" id="ARBA00011073"/>
    </source>
</evidence>
<evidence type="ECO:0000313" key="13">
    <source>
        <dbReference type="EMBL" id="GAA4888361.1"/>
    </source>
</evidence>
<feature type="active site" description="Charge relay system" evidence="7">
    <location>
        <position position="702"/>
    </location>
</feature>
<reference evidence="14" key="1">
    <citation type="journal article" date="2019" name="Int. J. Syst. Evol. Microbiol.">
        <title>The Global Catalogue of Microorganisms (GCM) 10K type strain sequencing project: providing services to taxonomists for standard genome sequencing and annotation.</title>
        <authorList>
            <consortium name="The Broad Institute Genomics Platform"/>
            <consortium name="The Broad Institute Genome Sequencing Center for Infectious Disease"/>
            <person name="Wu L."/>
            <person name="Ma J."/>
        </authorList>
    </citation>
    <scope>NUCLEOTIDE SEQUENCE [LARGE SCALE GENOMIC DNA]</scope>
    <source>
        <strain evidence="14">JCM 18401</strain>
    </source>
</reference>
<sequence length="1730" mass="185446">MKMKQLTLATLTALYAASGVSAVAEPRTTERFESIVVTERVLELNERMRENEDRAGHTNALAANTNKLNVHRGVALTQDAKVPFVHEDGLTGEHVYIIELSERPVALYQGGVAGLSATAPRKSSVLGYLNFHDQNKIQTDSPAVQQYQSYLQQKQNDTLSQIAAVVGQSPQVVAQYQLAFNGMAVRMSQSEAAQVAQIPNVRAVQKDAVYQVHTDVGPQLIGADKIWNGLSSVPGEFRGEGMLVGIIDTGINSDHPSFAEVAGDGYVHTNPFGSGNYVGDCEQAEFASMCNDKLVGVRSYAVITDTYGDPIFGGSSSNPIRPANGEDYAGHGSHTAATAAGNVLYDVDFVVPELAQQSDGIPTGLKFPMISGVAPRANIIAYQACHGSDMSLGDQYAGCYGSALMSAIDDAIADGVDAINYSIGTYYGGFPWDHPIELAFLAAREAGINVSASAGNSFALGYGAIDHLSPWLTSVAATTHGREVVQIDKNITDMSGGDEAPPPTISGGGITDAYSGPIVLASMYGQDYESCNEAFPADFFSVDPEGNPWPGDVAPIVVCKRGDVARVTKAENIAAGGAGAMVLWNSKSSDNIARDAYVIPGINISYSEYWGTTENGRYGLEDWLDSGSGHMATITQGEVVTTQGQANYVANFSSRGPNLQAPDVMSPNLAAPGVDIFAAYADDLPFSAFPQPSDYAMISGTSMAAPHVAGAMTLLQQAHPDWTPAQIQSALMTTASLDGVASYGNPTAGLLEAGSGVINVGRAVDVGLLLDETGENYRAANPDLGGDVTRLNVPYMFNDNCAGTCSWMRTFTATKAGTYDLSIEVLPITGAPALELEVFPKQFTVEAGQTQSINVIASIQDLETIGADSSQIQLHGLVHIVPQGDDLPSVNLPVGARYQGDSLPKIVSTVVHRNQGEVLTPMMSTPEYLSLNTQVGGMTKATRHMFDLPRAERRAQELDPEGNPISMEELNADPGTEVLFFDVPAGTKRLVWSVREADVNGWPSLELGMDINEDGAVQWWDEAICQSYAAVGNYCAINDPLPGRYWAIAANWKFSYEDPENLADHFEVDLAIVSPDDEGHLTVTGPTSNDGLTPFHLAIDYDLPDMMAGDTYYGVIALGSDDYNQGNLGQFAFQLEHIGTDISIEADKVGGTVGDLVNYQVELAPNLLGDERTFELTTTLPDGFMLLEDSIVTGGNSDHSAGLSVEGNTIRISSTQMSSLEMPRSYTFTTNHDDPMCRVPYGDDPAFHDLFAMGQTPMGITGKANRPLYFSFAENDFPTIPLYGNPVKYQLDTLGIAPTGHIQLDPFWDMWNGAYEFADWFQGVPATVIAANWRGDLEMQPQYWDWNSSRWMNAVYGVITDEYYIFQWDGLTEVNGFLTGNDSPDPDAYYNFQSFIGLNLDFRPGRYEMVHAYHTMDSANSHLGSIGSHGYYGEFTAYGAALGYLNDGYAYRDLDTKAAPGTVVCADYHGPEESKVVLTFTARIGNDAANSDGELSVTSTVGNSIAQMDTHQIPVPGNIKLAEIADQQTEEGEALTGLSFFYSDKKGTTNGVEISGEHFTAIVHGTETGSTFDIEPEMYWNGTTEVTVTVYDMAYPTDRASTSFMLTVNSNGEAVVQVTEVTAEASLSGSDIMLSAEAEMSGTEGAENITLSWSQTSGPTVAIDGSMVRNAPAGDYVFTATYAGNGNSMSANAEVTVAEVTQEKKSSSSGSLSYLALLMLTLFGARRRQG</sequence>
<comment type="similarity">
    <text evidence="1 7 8">Belongs to the peptidase S8 family.</text>
</comment>
<dbReference type="Proteomes" id="UP001499988">
    <property type="component" value="Unassembled WGS sequence"/>
</dbReference>
<dbReference type="Pfam" id="PF02225">
    <property type="entry name" value="PA"/>
    <property type="match status" value="1"/>
</dbReference>
<gene>
    <name evidence="13" type="ORF">GCM10023333_22170</name>
</gene>
<dbReference type="CDD" id="cd02120">
    <property type="entry name" value="PA_subtilisin_like"/>
    <property type="match status" value="1"/>
</dbReference>
<dbReference type="NCBIfam" id="TIGR03501">
    <property type="entry name" value="GlyGly_CTERM"/>
    <property type="match status" value="1"/>
</dbReference>
<evidence type="ECO:0000259" key="11">
    <source>
        <dbReference type="Pfam" id="PF02225"/>
    </source>
</evidence>
<proteinExistence type="inferred from homology"/>
<dbReference type="PROSITE" id="PS51892">
    <property type="entry name" value="SUBTILASE"/>
    <property type="match status" value="1"/>
</dbReference>
<feature type="active site" description="Charge relay system" evidence="7">
    <location>
        <position position="248"/>
    </location>
</feature>
<keyword evidence="5 7" id="KW-0720">Serine protease</keyword>
<dbReference type="SUPFAM" id="SSF52743">
    <property type="entry name" value="Subtilisin-like"/>
    <property type="match status" value="1"/>
</dbReference>
<dbReference type="Gene3D" id="3.50.30.30">
    <property type="match status" value="1"/>
</dbReference>
<dbReference type="Pfam" id="PF00082">
    <property type="entry name" value="Peptidase_S8"/>
    <property type="match status" value="1"/>
</dbReference>
<dbReference type="InterPro" id="IPR000209">
    <property type="entry name" value="Peptidase_S8/S53_dom"/>
</dbReference>
<evidence type="ECO:0000313" key="14">
    <source>
        <dbReference type="Proteomes" id="UP001499988"/>
    </source>
</evidence>
<keyword evidence="6" id="KW-0325">Glycoprotein</keyword>
<dbReference type="InterPro" id="IPR023828">
    <property type="entry name" value="Peptidase_S8_Ser-AS"/>
</dbReference>
<dbReference type="InterPro" id="IPR020008">
    <property type="entry name" value="GlyGly_CTERM"/>
</dbReference>
<keyword evidence="4 7" id="KW-0378">Hydrolase</keyword>